<dbReference type="Proteomes" id="UP001153269">
    <property type="component" value="Unassembled WGS sequence"/>
</dbReference>
<gene>
    <name evidence="2" type="ORF">PLEPLA_LOCUS35076</name>
</gene>
<dbReference type="AlphaFoldDB" id="A0A9N7VF91"/>
<evidence type="ECO:0000313" key="2">
    <source>
        <dbReference type="EMBL" id="CAB1447383.1"/>
    </source>
</evidence>
<feature type="region of interest" description="Disordered" evidence="1">
    <location>
        <begin position="59"/>
        <end position="78"/>
    </location>
</feature>
<reference evidence="2" key="1">
    <citation type="submission" date="2020-03" db="EMBL/GenBank/DDBJ databases">
        <authorList>
            <person name="Weist P."/>
        </authorList>
    </citation>
    <scope>NUCLEOTIDE SEQUENCE</scope>
</reference>
<proteinExistence type="predicted"/>
<sequence>MTTLYTRNRGVPLLVGLTRRLASSTGSFALGEAALTRSCYRHHPWMLLDRSSVVASWRNTQPEPATHTRSSQCPGHEQRRLDANTDIAKTQRTRGGRRLTRVRLRRVVLTGCVVSKLAPVS</sequence>
<feature type="compositionally biased region" description="Polar residues" evidence="1">
    <location>
        <begin position="59"/>
        <end position="73"/>
    </location>
</feature>
<keyword evidence="3" id="KW-1185">Reference proteome</keyword>
<name>A0A9N7VF91_PLEPL</name>
<accession>A0A9N7VF91</accession>
<protein>
    <submittedName>
        <fullName evidence="2">Uncharacterized protein</fullName>
    </submittedName>
</protein>
<organism evidence="2 3">
    <name type="scientific">Pleuronectes platessa</name>
    <name type="common">European plaice</name>
    <dbReference type="NCBI Taxonomy" id="8262"/>
    <lineage>
        <taxon>Eukaryota</taxon>
        <taxon>Metazoa</taxon>
        <taxon>Chordata</taxon>
        <taxon>Craniata</taxon>
        <taxon>Vertebrata</taxon>
        <taxon>Euteleostomi</taxon>
        <taxon>Actinopterygii</taxon>
        <taxon>Neopterygii</taxon>
        <taxon>Teleostei</taxon>
        <taxon>Neoteleostei</taxon>
        <taxon>Acanthomorphata</taxon>
        <taxon>Carangaria</taxon>
        <taxon>Pleuronectiformes</taxon>
        <taxon>Pleuronectoidei</taxon>
        <taxon>Pleuronectidae</taxon>
        <taxon>Pleuronectes</taxon>
    </lineage>
</organism>
<comment type="caution">
    <text evidence="2">The sequence shown here is derived from an EMBL/GenBank/DDBJ whole genome shotgun (WGS) entry which is preliminary data.</text>
</comment>
<dbReference type="EMBL" id="CADEAL010003945">
    <property type="protein sequence ID" value="CAB1447383.1"/>
    <property type="molecule type" value="Genomic_DNA"/>
</dbReference>
<evidence type="ECO:0000313" key="3">
    <source>
        <dbReference type="Proteomes" id="UP001153269"/>
    </source>
</evidence>
<evidence type="ECO:0000256" key="1">
    <source>
        <dbReference type="SAM" id="MobiDB-lite"/>
    </source>
</evidence>